<evidence type="ECO:0000256" key="1">
    <source>
        <dbReference type="SAM" id="Phobius"/>
    </source>
</evidence>
<feature type="transmembrane region" description="Helical" evidence="1">
    <location>
        <begin position="6"/>
        <end position="28"/>
    </location>
</feature>
<dbReference type="GeneID" id="54981569"/>
<dbReference type="EMBL" id="MF351863">
    <property type="protein sequence ID" value="ASR76275.1"/>
    <property type="molecule type" value="Genomic_DNA"/>
</dbReference>
<keyword evidence="1" id="KW-1133">Transmembrane helix</keyword>
<organism evidence="2 3">
    <name type="scientific">Synechococcus phage Bellamy</name>
    <dbReference type="NCBI Taxonomy" id="2023996"/>
    <lineage>
        <taxon>Viruses</taxon>
        <taxon>Duplodnaviria</taxon>
        <taxon>Heunggongvirae</taxon>
        <taxon>Uroviricota</taxon>
        <taxon>Caudoviricetes</taxon>
        <taxon>Pantevenvirales</taxon>
        <taxon>Kyanoviridae</taxon>
        <taxon>Bellamyvirus</taxon>
        <taxon>Bellamyvirus bellamy</taxon>
    </lineage>
</organism>
<accession>A0A222YYC0</accession>
<evidence type="ECO:0000313" key="2">
    <source>
        <dbReference type="EMBL" id="ASR76275.1"/>
    </source>
</evidence>
<reference evidence="2 3" key="1">
    <citation type="submission" date="2017-06" db="EMBL/GenBank/DDBJ databases">
        <authorList>
            <person name="Kim H.J."/>
            <person name="Triplett B.A."/>
        </authorList>
    </citation>
    <scope>NUCLEOTIDE SEQUENCE [LARGE SCALE GENOMIC DNA]</scope>
</reference>
<dbReference type="RefSeq" id="YP_009791388.1">
    <property type="nucleotide sequence ID" value="NC_047838.1"/>
</dbReference>
<dbReference type="KEGG" id="vg:54981569"/>
<keyword evidence="1" id="KW-0812">Transmembrane</keyword>
<evidence type="ECO:0008006" key="4">
    <source>
        <dbReference type="Google" id="ProtNLM"/>
    </source>
</evidence>
<protein>
    <recommendedName>
        <fullName evidence="4">Plasmid stability protein</fullName>
    </recommendedName>
</protein>
<dbReference type="Proteomes" id="UP000221247">
    <property type="component" value="Segment"/>
</dbReference>
<proteinExistence type="predicted"/>
<gene>
    <name evidence="2" type="primary">239</name>
    <name evidence="2" type="ORF">PBI_BELLAMY_239</name>
</gene>
<keyword evidence="3" id="KW-1185">Reference proteome</keyword>
<sequence length="80" mass="7979">MQKVINVLAVLSFLGTAGIIGGGTVVYLRRDAIAESVKERVAKAATEAIAGALPGMLDAAMPELPAATGGAIPSTTGLPF</sequence>
<keyword evidence="1" id="KW-0472">Membrane</keyword>
<name>A0A222YYC0_9CAUD</name>
<evidence type="ECO:0000313" key="3">
    <source>
        <dbReference type="Proteomes" id="UP000221247"/>
    </source>
</evidence>